<protein>
    <submittedName>
        <fullName evidence="2">Uncharacterized protein</fullName>
    </submittedName>
</protein>
<keyword evidence="3" id="KW-1185">Reference proteome</keyword>
<gene>
    <name evidence="2" type="ORF">OA50_01681</name>
</gene>
<evidence type="ECO:0000313" key="3">
    <source>
        <dbReference type="Proteomes" id="UP000030960"/>
    </source>
</evidence>
<sequence length="128" mass="13660">MNGIFQPDPVVLFFLFAKKFLYLEVLAILAFLRLLLARGLAQGLALVAFMMSLAGVATVFAPAFGLNSGVLYTAAARTMTEGGGLPVLVVPSIILGLSGTLPGVRARWIDVIHLAMLAGLLGLWWWTS</sequence>
<dbReference type="EMBL" id="JSUQ01000006">
    <property type="protein sequence ID" value="KHQ53693.1"/>
    <property type="molecule type" value="Genomic_DNA"/>
</dbReference>
<dbReference type="RefSeq" id="WP_052244375.1">
    <property type="nucleotide sequence ID" value="NZ_JSUQ01000006.1"/>
</dbReference>
<keyword evidence="1" id="KW-0812">Transmembrane</keyword>
<comment type="caution">
    <text evidence="2">The sequence shown here is derived from an EMBL/GenBank/DDBJ whole genome shotgun (WGS) entry which is preliminary data.</text>
</comment>
<keyword evidence="1" id="KW-0472">Membrane</keyword>
<keyword evidence="1" id="KW-1133">Transmembrane helix</keyword>
<name>A0A0B3S3W0_9RHOB</name>
<dbReference type="Proteomes" id="UP000030960">
    <property type="component" value="Unassembled WGS sequence"/>
</dbReference>
<feature type="transmembrane region" description="Helical" evidence="1">
    <location>
        <begin position="20"/>
        <end position="36"/>
    </location>
</feature>
<accession>A0A0B3S3W0</accession>
<evidence type="ECO:0000313" key="2">
    <source>
        <dbReference type="EMBL" id="KHQ53693.1"/>
    </source>
</evidence>
<proteinExistence type="predicted"/>
<feature type="transmembrane region" description="Helical" evidence="1">
    <location>
        <begin position="84"/>
        <end position="101"/>
    </location>
</feature>
<evidence type="ECO:0000256" key="1">
    <source>
        <dbReference type="SAM" id="Phobius"/>
    </source>
</evidence>
<feature type="transmembrane region" description="Helical" evidence="1">
    <location>
        <begin position="108"/>
        <end position="126"/>
    </location>
</feature>
<dbReference type="STRING" id="561184.SAMN05216376_101173"/>
<organism evidence="2 3">
    <name type="scientific">Mameliella alba</name>
    <dbReference type="NCBI Taxonomy" id="561184"/>
    <lineage>
        <taxon>Bacteria</taxon>
        <taxon>Pseudomonadati</taxon>
        <taxon>Pseudomonadota</taxon>
        <taxon>Alphaproteobacteria</taxon>
        <taxon>Rhodobacterales</taxon>
        <taxon>Roseobacteraceae</taxon>
        <taxon>Mameliella</taxon>
    </lineage>
</organism>
<feature type="transmembrane region" description="Helical" evidence="1">
    <location>
        <begin position="43"/>
        <end position="64"/>
    </location>
</feature>
<reference evidence="2 3" key="1">
    <citation type="submission" date="2014-10" db="EMBL/GenBank/DDBJ databases">
        <title>Genome sequence of Ponticoccus sp. strain UMTAT08 isolated from clonal culture of toxic dinoflagellate Alexandrium tamiyavanichii.</title>
        <authorList>
            <person name="Gan H.Y."/>
            <person name="Muhd D.-D."/>
            <person name="Mohd Noor M.E."/>
            <person name="Yeong Y.S."/>
            <person name="Usup G."/>
        </authorList>
    </citation>
    <scope>NUCLEOTIDE SEQUENCE [LARGE SCALE GENOMIC DNA]</scope>
    <source>
        <strain evidence="2 3">UMTAT08</strain>
    </source>
</reference>
<dbReference type="AlphaFoldDB" id="A0A0B3S3W0"/>